<dbReference type="InterPro" id="IPR036097">
    <property type="entry name" value="HisK_dim/P_sf"/>
</dbReference>
<dbReference type="InterPro" id="IPR036890">
    <property type="entry name" value="HATPase_C_sf"/>
</dbReference>
<evidence type="ECO:0000256" key="6">
    <source>
        <dbReference type="ARBA" id="ARBA00022741"/>
    </source>
</evidence>
<dbReference type="PROSITE" id="PS50109">
    <property type="entry name" value="HIS_KIN"/>
    <property type="match status" value="1"/>
</dbReference>
<dbReference type="Proteomes" id="UP000030380">
    <property type="component" value="Unassembled WGS sequence"/>
</dbReference>
<dbReference type="PANTHER" id="PTHR43065">
    <property type="entry name" value="SENSOR HISTIDINE KINASE"/>
    <property type="match status" value="1"/>
</dbReference>
<evidence type="ECO:0000313" key="13">
    <source>
        <dbReference type="EMBL" id="KGQ69556.1"/>
    </source>
</evidence>
<dbReference type="EC" id="2.7.13.3" evidence="3"/>
<dbReference type="InterPro" id="IPR005467">
    <property type="entry name" value="His_kinase_dom"/>
</dbReference>
<feature type="transmembrane region" description="Helical" evidence="10">
    <location>
        <begin position="326"/>
        <end position="348"/>
    </location>
</feature>
<dbReference type="GO" id="GO:0016020">
    <property type="term" value="C:membrane"/>
    <property type="evidence" value="ECO:0007669"/>
    <property type="project" value="UniProtKB-SubCell"/>
</dbReference>
<dbReference type="PROSITE" id="PS50885">
    <property type="entry name" value="HAMP"/>
    <property type="match status" value="1"/>
</dbReference>
<dbReference type="Gene3D" id="3.30.565.10">
    <property type="entry name" value="Histidine kinase-like ATPase, C-terminal domain"/>
    <property type="match status" value="1"/>
</dbReference>
<evidence type="ECO:0000256" key="1">
    <source>
        <dbReference type="ARBA" id="ARBA00000085"/>
    </source>
</evidence>
<organism evidence="13 14">
    <name type="scientific">Chelonobacter oris</name>
    <dbReference type="NCBI Taxonomy" id="505317"/>
    <lineage>
        <taxon>Bacteria</taxon>
        <taxon>Pseudomonadati</taxon>
        <taxon>Pseudomonadota</taxon>
        <taxon>Gammaproteobacteria</taxon>
        <taxon>Pasteurellales</taxon>
        <taxon>Pasteurellaceae</taxon>
        <taxon>Chelonobacter</taxon>
    </lineage>
</organism>
<evidence type="ECO:0000259" key="11">
    <source>
        <dbReference type="PROSITE" id="PS50109"/>
    </source>
</evidence>
<dbReference type="Gene3D" id="6.10.340.10">
    <property type="match status" value="1"/>
</dbReference>
<protein>
    <recommendedName>
        <fullName evidence="3">histidine kinase</fullName>
        <ecNumber evidence="3">2.7.13.3</ecNumber>
    </recommendedName>
</protein>
<evidence type="ECO:0000256" key="5">
    <source>
        <dbReference type="ARBA" id="ARBA00022679"/>
    </source>
</evidence>
<dbReference type="RefSeq" id="WP_034617825.1">
    <property type="nucleotide sequence ID" value="NZ_JSUM01000017.1"/>
</dbReference>
<evidence type="ECO:0000256" key="8">
    <source>
        <dbReference type="ARBA" id="ARBA00022840"/>
    </source>
</evidence>
<evidence type="ECO:0000256" key="4">
    <source>
        <dbReference type="ARBA" id="ARBA00022553"/>
    </source>
</evidence>
<dbReference type="CDD" id="cd00082">
    <property type="entry name" value="HisKA"/>
    <property type="match status" value="1"/>
</dbReference>
<dbReference type="Gene3D" id="1.10.287.130">
    <property type="match status" value="1"/>
</dbReference>
<dbReference type="EMBL" id="JSUM01000017">
    <property type="protein sequence ID" value="KGQ69556.1"/>
    <property type="molecule type" value="Genomic_DNA"/>
</dbReference>
<dbReference type="CDD" id="cd06225">
    <property type="entry name" value="HAMP"/>
    <property type="match status" value="1"/>
</dbReference>
<keyword evidence="10" id="KW-1133">Transmembrane helix</keyword>
<dbReference type="GO" id="GO:0000155">
    <property type="term" value="F:phosphorelay sensor kinase activity"/>
    <property type="evidence" value="ECO:0007669"/>
    <property type="project" value="InterPro"/>
</dbReference>
<evidence type="ECO:0000313" key="14">
    <source>
        <dbReference type="Proteomes" id="UP000030380"/>
    </source>
</evidence>
<dbReference type="PANTHER" id="PTHR43065:SF16">
    <property type="entry name" value="SENSORY HISTIDINE KINASE_PHOSPHATASE NTRB"/>
    <property type="match status" value="1"/>
</dbReference>
<dbReference type="PIRSF" id="PIRSF037119">
    <property type="entry name" value="STHK_PgtB"/>
    <property type="match status" value="1"/>
</dbReference>
<comment type="catalytic activity">
    <reaction evidence="1">
        <text>ATP + protein L-histidine = ADP + protein N-phospho-L-histidine.</text>
        <dbReference type="EC" id="2.7.13.3"/>
    </reaction>
</comment>
<gene>
    <name evidence="13" type="ORF">OA57_11115</name>
</gene>
<keyword evidence="9" id="KW-0902">Two-component regulatory system</keyword>
<dbReference type="SMART" id="SM00387">
    <property type="entry name" value="HATPase_c"/>
    <property type="match status" value="1"/>
</dbReference>
<keyword evidence="4" id="KW-0597">Phosphoprotein</keyword>
<dbReference type="InterPro" id="IPR003660">
    <property type="entry name" value="HAMP_dom"/>
</dbReference>
<dbReference type="SMART" id="SM00388">
    <property type="entry name" value="HisKA"/>
    <property type="match status" value="1"/>
</dbReference>
<dbReference type="OrthoDB" id="9772100at2"/>
<accession>A0A0A3AJQ8</accession>
<feature type="domain" description="Histidine kinase" evidence="11">
    <location>
        <begin position="434"/>
        <end position="644"/>
    </location>
</feature>
<dbReference type="STRING" id="505317.OA57_11115"/>
<keyword evidence="10" id="KW-0812">Transmembrane</keyword>
<keyword evidence="5" id="KW-0808">Transferase</keyword>
<evidence type="ECO:0000256" key="7">
    <source>
        <dbReference type="ARBA" id="ARBA00022777"/>
    </source>
</evidence>
<dbReference type="Pfam" id="PF00672">
    <property type="entry name" value="HAMP"/>
    <property type="match status" value="1"/>
</dbReference>
<dbReference type="SUPFAM" id="SSF55874">
    <property type="entry name" value="ATPase domain of HSP90 chaperone/DNA topoisomerase II/histidine kinase"/>
    <property type="match status" value="1"/>
</dbReference>
<evidence type="ECO:0000259" key="12">
    <source>
        <dbReference type="PROSITE" id="PS50885"/>
    </source>
</evidence>
<dbReference type="Pfam" id="PF02518">
    <property type="entry name" value="HATPase_c"/>
    <property type="match status" value="1"/>
</dbReference>
<comment type="subcellular location">
    <subcellularLocation>
        <location evidence="2">Membrane</location>
    </subcellularLocation>
</comment>
<dbReference type="SUPFAM" id="SSF47384">
    <property type="entry name" value="Homodimeric domain of signal transducing histidine kinase"/>
    <property type="match status" value="1"/>
</dbReference>
<dbReference type="AlphaFoldDB" id="A0A0A3AJQ8"/>
<proteinExistence type="predicted"/>
<evidence type="ECO:0000256" key="3">
    <source>
        <dbReference type="ARBA" id="ARBA00012438"/>
    </source>
</evidence>
<sequence>MKILNKKPESKIVDKLRQALRFSTILTIIVGLTGLLSWYQQNRQVNYILENYLPQDKLIFKLEDGFNAFINDFNHLTNVNSNISRTKIHQKLLDKVNNIQYLAGNISDEDSKIRLLEQSEELSKILSIMDRNIYKTILLKQKMNELNTKIDWLHDDFNSEALSLIQEINWQQSSIFESYSNNKNPMNNELDKLQLELQHIHNLSYIKENLRSELLTLLNADPNNYNKNHSFSDSIADLKKILNDRYIDNYPSIVTLHQLLNVFFELLSEEDGVPFVFSQYQESKQEFNQIIKEKDILLDKAKEIVGKQVSINYTNLNLLNESLKKLTYISGGLILMSIIFSLLFLYFFNKTYIKGNLIKRFTALSRSVESLSQGNLTTQITVDGNDEITRIAKFLQIFLKMTQERSEIEQNLRDTQDELIQSAKLAMVGKTMTILAHEINQPLNALSIYLFNINKLIHKKEDNTKVHEQLNRMALLIERINYIIKQLRQFTKRSDSNNTLAEFNLKESIMTAWNLLKLQHKIENARLDIQGESTVLADAIRIEQVFVNLFSNALEACHSVVPHLVIEIRREVNITQVFVTDNGIGWSLLHAEHLLKPFMTTKKMGLGLGLSVCQTILKQCNGELYIASTLDKHAQIILIFQNSVAQNDSE</sequence>
<dbReference type="InterPro" id="IPR017116">
    <property type="entry name" value="Sig_transdc_His_kinase_PgtB"/>
</dbReference>
<evidence type="ECO:0000256" key="2">
    <source>
        <dbReference type="ARBA" id="ARBA00004370"/>
    </source>
</evidence>
<keyword evidence="8" id="KW-0067">ATP-binding</keyword>
<dbReference type="InterPro" id="IPR003594">
    <property type="entry name" value="HATPase_dom"/>
</dbReference>
<name>A0A0A3AJQ8_9PAST</name>
<comment type="caution">
    <text evidence="13">The sequence shown here is derived from an EMBL/GenBank/DDBJ whole genome shotgun (WGS) entry which is preliminary data.</text>
</comment>
<keyword evidence="6" id="KW-0547">Nucleotide-binding</keyword>
<dbReference type="SMART" id="SM00304">
    <property type="entry name" value="HAMP"/>
    <property type="match status" value="1"/>
</dbReference>
<feature type="domain" description="HAMP" evidence="12">
    <location>
        <begin position="355"/>
        <end position="407"/>
    </location>
</feature>
<keyword evidence="7" id="KW-0418">Kinase</keyword>
<reference evidence="13 14" key="1">
    <citation type="submission" date="2014-11" db="EMBL/GenBank/DDBJ databases">
        <title>Draft genome sequence of Chelonobacter oris 1662T, associated with respiratory disease in Hermann's Tortoises.</title>
        <authorList>
            <person name="Kudirkiene E."/>
            <person name="Hansen M.J."/>
            <person name="Bojesen A.M."/>
        </authorList>
    </citation>
    <scope>NUCLEOTIDE SEQUENCE [LARGE SCALE GENOMIC DNA]</scope>
    <source>
        <strain evidence="13 14">1662</strain>
    </source>
</reference>
<dbReference type="InterPro" id="IPR003661">
    <property type="entry name" value="HisK_dim/P_dom"/>
</dbReference>
<evidence type="ECO:0000256" key="9">
    <source>
        <dbReference type="ARBA" id="ARBA00023012"/>
    </source>
</evidence>
<keyword evidence="14" id="KW-1185">Reference proteome</keyword>
<dbReference type="GO" id="GO:0005524">
    <property type="term" value="F:ATP binding"/>
    <property type="evidence" value="ECO:0007669"/>
    <property type="project" value="UniProtKB-KW"/>
</dbReference>
<keyword evidence="10" id="KW-0472">Membrane</keyword>
<feature type="transmembrane region" description="Helical" evidence="10">
    <location>
        <begin position="20"/>
        <end position="39"/>
    </location>
</feature>
<evidence type="ECO:0000256" key="10">
    <source>
        <dbReference type="SAM" id="Phobius"/>
    </source>
</evidence>